<evidence type="ECO:0000313" key="3">
    <source>
        <dbReference type="Proteomes" id="UP000004994"/>
    </source>
</evidence>
<evidence type="ECO:0000313" key="2">
    <source>
        <dbReference type="EnsemblPlants" id="Solyc02g077225.1.1"/>
    </source>
</evidence>
<dbReference type="InParanoid" id="A0A3Q7F3X2"/>
<protein>
    <submittedName>
        <fullName evidence="2">Uncharacterized protein</fullName>
    </submittedName>
</protein>
<name>A0A3Q7F3X2_SOLLC</name>
<dbReference type="Proteomes" id="UP000004994">
    <property type="component" value="Chromosome 2"/>
</dbReference>
<reference evidence="2" key="1">
    <citation type="journal article" date="2012" name="Nature">
        <title>The tomato genome sequence provides insights into fleshy fruit evolution.</title>
        <authorList>
            <consortium name="Tomato Genome Consortium"/>
        </authorList>
    </citation>
    <scope>NUCLEOTIDE SEQUENCE [LARGE SCALE GENOMIC DNA]</scope>
    <source>
        <strain evidence="2">cv. Heinz 1706</strain>
    </source>
</reference>
<accession>A0A3Q7F3X2</accession>
<evidence type="ECO:0000256" key="1">
    <source>
        <dbReference type="SAM" id="MobiDB-lite"/>
    </source>
</evidence>
<reference evidence="2" key="2">
    <citation type="submission" date="2019-01" db="UniProtKB">
        <authorList>
            <consortium name="EnsemblPlants"/>
        </authorList>
    </citation>
    <scope>IDENTIFICATION</scope>
    <source>
        <strain evidence="2">cv. Heinz 1706</strain>
    </source>
</reference>
<organism evidence="2">
    <name type="scientific">Solanum lycopersicum</name>
    <name type="common">Tomato</name>
    <name type="synonym">Lycopersicon esculentum</name>
    <dbReference type="NCBI Taxonomy" id="4081"/>
    <lineage>
        <taxon>Eukaryota</taxon>
        <taxon>Viridiplantae</taxon>
        <taxon>Streptophyta</taxon>
        <taxon>Embryophyta</taxon>
        <taxon>Tracheophyta</taxon>
        <taxon>Spermatophyta</taxon>
        <taxon>Magnoliopsida</taxon>
        <taxon>eudicotyledons</taxon>
        <taxon>Gunneridae</taxon>
        <taxon>Pentapetalae</taxon>
        <taxon>asterids</taxon>
        <taxon>lamiids</taxon>
        <taxon>Solanales</taxon>
        <taxon>Solanaceae</taxon>
        <taxon>Solanoideae</taxon>
        <taxon>Solaneae</taxon>
        <taxon>Solanum</taxon>
        <taxon>Solanum subgen. Lycopersicon</taxon>
    </lineage>
</organism>
<proteinExistence type="predicted"/>
<sequence length="88" mass="9182">MGIQAPISLKSSSSTPASLPRAATAGQQQPAAGDSRSAAASRGDSRSAAASRQPDQVQEVDNYAFVSCEFMPNIVGDLIWDTNTKMIP</sequence>
<dbReference type="EnsemblPlants" id="Solyc02g077225.1.1">
    <property type="protein sequence ID" value="Solyc02g077225.1.1"/>
    <property type="gene ID" value="Solyc02g077225.1"/>
</dbReference>
<feature type="region of interest" description="Disordered" evidence="1">
    <location>
        <begin position="1"/>
        <end position="56"/>
    </location>
</feature>
<dbReference type="AlphaFoldDB" id="A0A3Q7F3X2"/>
<dbReference type="Gramene" id="Solyc02g077225.1.1">
    <property type="protein sequence ID" value="Solyc02g077225.1.1"/>
    <property type="gene ID" value="Solyc02g077225.1"/>
</dbReference>
<keyword evidence="3" id="KW-1185">Reference proteome</keyword>
<feature type="compositionally biased region" description="Low complexity" evidence="1">
    <location>
        <begin position="1"/>
        <end position="52"/>
    </location>
</feature>